<name>G2Q3C7_THET4</name>
<dbReference type="eggNOG" id="KOG2084">
    <property type="taxonomic scope" value="Eukaryota"/>
</dbReference>
<dbReference type="PANTHER" id="PTHR12197">
    <property type="entry name" value="HISTONE-LYSINE N-METHYLTRANSFERASE SMYD"/>
    <property type="match status" value="1"/>
</dbReference>
<evidence type="ECO:0000256" key="3">
    <source>
        <dbReference type="ARBA" id="ARBA00022833"/>
    </source>
</evidence>
<dbReference type="OMA" id="CKIQNNS"/>
<dbReference type="GO" id="GO:0008270">
    <property type="term" value="F:zinc ion binding"/>
    <property type="evidence" value="ECO:0007669"/>
    <property type="project" value="UniProtKB-KW"/>
</dbReference>
<reference evidence="8 9" key="1">
    <citation type="journal article" date="2011" name="Nat. Biotechnol.">
        <title>Comparative genomic analysis of the thermophilic biomass-degrading fungi Myceliophthora thermophila and Thielavia terrestris.</title>
        <authorList>
            <person name="Berka R.M."/>
            <person name="Grigoriev I.V."/>
            <person name="Otillar R."/>
            <person name="Salamov A."/>
            <person name="Grimwood J."/>
            <person name="Reid I."/>
            <person name="Ishmael N."/>
            <person name="John T."/>
            <person name="Darmond C."/>
            <person name="Moisan M.-C."/>
            <person name="Henrissat B."/>
            <person name="Coutinho P.M."/>
            <person name="Lombard V."/>
            <person name="Natvig D.O."/>
            <person name="Lindquist E."/>
            <person name="Schmutz J."/>
            <person name="Lucas S."/>
            <person name="Harris P."/>
            <person name="Powlowski J."/>
            <person name="Bellemare A."/>
            <person name="Taylor D."/>
            <person name="Butler G."/>
            <person name="de Vries R.P."/>
            <person name="Allijn I.E."/>
            <person name="van den Brink J."/>
            <person name="Ushinsky S."/>
            <person name="Storms R."/>
            <person name="Powell A.J."/>
            <person name="Paulsen I.T."/>
            <person name="Elbourne L.D.H."/>
            <person name="Baker S.E."/>
            <person name="Magnuson J."/>
            <person name="LaBoissiere S."/>
            <person name="Clutterbuck A.J."/>
            <person name="Martinez D."/>
            <person name="Wogulis M."/>
            <person name="de Leon A.L."/>
            <person name="Rey M.W."/>
            <person name="Tsang A."/>
        </authorList>
    </citation>
    <scope>NUCLEOTIDE SEQUENCE [LARGE SCALE GENOMIC DNA]</scope>
    <source>
        <strain evidence="9">ATCC 42464 / BCRC 31852 / DSM 1799</strain>
    </source>
</reference>
<dbReference type="STRING" id="573729.G2Q3C7"/>
<dbReference type="PROSITE" id="PS50865">
    <property type="entry name" value="ZF_MYND_2"/>
    <property type="match status" value="1"/>
</dbReference>
<evidence type="ECO:0000256" key="5">
    <source>
        <dbReference type="SAM" id="MobiDB-lite"/>
    </source>
</evidence>
<dbReference type="GeneID" id="11511657"/>
<evidence type="ECO:0000259" key="7">
    <source>
        <dbReference type="PROSITE" id="PS50865"/>
    </source>
</evidence>
<evidence type="ECO:0000313" key="9">
    <source>
        <dbReference type="Proteomes" id="UP000007322"/>
    </source>
</evidence>
<dbReference type="Gene3D" id="2.170.270.10">
    <property type="entry name" value="SET domain"/>
    <property type="match status" value="1"/>
</dbReference>
<accession>G2Q3C7</accession>
<keyword evidence="2 4" id="KW-0863">Zinc-finger</keyword>
<dbReference type="PROSITE" id="PS50280">
    <property type="entry name" value="SET"/>
    <property type="match status" value="1"/>
</dbReference>
<dbReference type="Pfam" id="PF00856">
    <property type="entry name" value="SET"/>
    <property type="match status" value="1"/>
</dbReference>
<dbReference type="SMART" id="SM00317">
    <property type="entry name" value="SET"/>
    <property type="match status" value="1"/>
</dbReference>
<dbReference type="InterPro" id="IPR001214">
    <property type="entry name" value="SET_dom"/>
</dbReference>
<organism evidence="8 9">
    <name type="scientific">Thermothelomyces thermophilus (strain ATCC 42464 / BCRC 31852 / DSM 1799)</name>
    <name type="common">Sporotrichum thermophile</name>
    <dbReference type="NCBI Taxonomy" id="573729"/>
    <lineage>
        <taxon>Eukaryota</taxon>
        <taxon>Fungi</taxon>
        <taxon>Dikarya</taxon>
        <taxon>Ascomycota</taxon>
        <taxon>Pezizomycotina</taxon>
        <taxon>Sordariomycetes</taxon>
        <taxon>Sordariomycetidae</taxon>
        <taxon>Sordariales</taxon>
        <taxon>Chaetomiaceae</taxon>
        <taxon>Thermothelomyces</taxon>
    </lineage>
</organism>
<evidence type="ECO:0000256" key="4">
    <source>
        <dbReference type="PROSITE-ProRule" id="PRU00134"/>
    </source>
</evidence>
<dbReference type="InterPro" id="IPR050869">
    <property type="entry name" value="H3K4_H4K5_MeTrfase"/>
</dbReference>
<evidence type="ECO:0000313" key="8">
    <source>
        <dbReference type="EMBL" id="AEO54388.1"/>
    </source>
</evidence>
<dbReference type="InterPro" id="IPR002893">
    <property type="entry name" value="Znf_MYND"/>
</dbReference>
<dbReference type="AlphaFoldDB" id="G2Q3C7"/>
<keyword evidence="9" id="KW-1185">Reference proteome</keyword>
<dbReference type="OrthoDB" id="265717at2759"/>
<dbReference type="Pfam" id="PF01753">
    <property type="entry name" value="zf-MYND"/>
    <property type="match status" value="1"/>
</dbReference>
<dbReference type="EMBL" id="CP003002">
    <property type="protein sequence ID" value="AEO54388.1"/>
    <property type="molecule type" value="Genomic_DNA"/>
</dbReference>
<evidence type="ECO:0000256" key="1">
    <source>
        <dbReference type="ARBA" id="ARBA00022723"/>
    </source>
</evidence>
<feature type="region of interest" description="Disordered" evidence="5">
    <location>
        <begin position="1"/>
        <end position="26"/>
    </location>
</feature>
<dbReference type="RefSeq" id="XP_003659633.1">
    <property type="nucleotide sequence ID" value="XM_003659585.1"/>
</dbReference>
<feature type="domain" description="SET" evidence="6">
    <location>
        <begin position="7"/>
        <end position="275"/>
    </location>
</feature>
<dbReference type="InParanoid" id="G2Q3C7"/>
<dbReference type="GO" id="GO:0005634">
    <property type="term" value="C:nucleus"/>
    <property type="evidence" value="ECO:0007669"/>
    <property type="project" value="TreeGrafter"/>
</dbReference>
<evidence type="ECO:0000259" key="6">
    <source>
        <dbReference type="PROSITE" id="PS50280"/>
    </source>
</evidence>
<dbReference type="Gene3D" id="6.10.140.2220">
    <property type="match status" value="1"/>
</dbReference>
<dbReference type="SUPFAM" id="SSF144232">
    <property type="entry name" value="HIT/MYND zinc finger-like"/>
    <property type="match status" value="1"/>
</dbReference>
<keyword evidence="1" id="KW-0479">Metal-binding</keyword>
<proteinExistence type="predicted"/>
<dbReference type="InterPro" id="IPR046341">
    <property type="entry name" value="SET_dom_sf"/>
</dbReference>
<dbReference type="KEGG" id="mtm:MYCTH_99686"/>
<dbReference type="PANTHER" id="PTHR12197:SF251">
    <property type="entry name" value="EG:BACR7C10.4 PROTEIN"/>
    <property type="match status" value="1"/>
</dbReference>
<dbReference type="Gene3D" id="1.10.220.160">
    <property type="match status" value="1"/>
</dbReference>
<dbReference type="HOGENOM" id="CLU_018406_5_3_1"/>
<gene>
    <name evidence="8" type="ORF">MYCTH_99686</name>
</gene>
<keyword evidence="3" id="KW-0862">Zinc</keyword>
<dbReference type="Proteomes" id="UP000007322">
    <property type="component" value="Chromosome 1"/>
</dbReference>
<feature type="domain" description="MYND-type" evidence="7">
    <location>
        <begin position="55"/>
        <end position="107"/>
    </location>
</feature>
<evidence type="ECO:0000256" key="2">
    <source>
        <dbReference type="ARBA" id="ARBA00022771"/>
    </source>
</evidence>
<dbReference type="VEuPathDB" id="FungiDB:MYCTH_99686"/>
<sequence>MAQALPPGVRIHNDPSSPKRRSLRATRAFSPGSTIATFSNPLLALPDGATMRTTCNYCLRTTAPSPSPSQSAATPPAFKACTACKAAVYCGPACQRAHWKAAHKAECKMFARVREQAGKDWLPTPVRAVAQVLLTLQQGKSGGGGREAEMRRAFIGSADGEEEDGLEGNVEGFKKDGEVWKDMELQATAAVVYAGLLQGEEVLEKAREILCKIQTNAFNRLDADTGMAGIFLDVGLAMVNHSCVPNAFIGFDKRTAILRAERPIQEGEEITISYIDNTLPKAARYEALRLYHFQCDCVRCKDDLDVYEVCQSSPVIPLNSFSLHPDLAKLRDPPGDRAKVSKAEMEVIHKKWQALAKPDGDDEESHLKLARERWKVCRPLIEARMWAAEPLPTTILQLATTWQTSYKKVVYALPLFCFLSTECDPYKFVAPFMPWRIKNIVAVVKLLAVTGELTASGALATRCSHEALVGTLATADQVSICEALLRLAVHHGASSVSDDWEVFTQAKSMLEDVESLEGREQESNMLRTWVEDPEDPRGAAFFENQVLRPIQTLSTFAVEILESTLDGGSLVKK</sequence>
<protein>
    <submittedName>
        <fullName evidence="8">Uncharacterized protein</fullName>
    </submittedName>
</protein>
<dbReference type="FunCoup" id="G2Q3C7">
    <property type="interactions" value="602"/>
</dbReference>
<dbReference type="SUPFAM" id="SSF82199">
    <property type="entry name" value="SET domain"/>
    <property type="match status" value="1"/>
</dbReference>
<dbReference type="CDD" id="cd20071">
    <property type="entry name" value="SET_SMYD"/>
    <property type="match status" value="1"/>
</dbReference>